<dbReference type="RefSeq" id="XP_043181509.1">
    <property type="nucleotide sequence ID" value="XM_043326077.1"/>
</dbReference>
<evidence type="ECO:0000313" key="1">
    <source>
        <dbReference type="EMBL" id="QRW21272.1"/>
    </source>
</evidence>
<gene>
    <name evidence="1" type="ORF">RhiXN_06261</name>
</gene>
<dbReference type="KEGG" id="rsx:RhiXN_06261"/>
<dbReference type="EMBL" id="CP059664">
    <property type="protein sequence ID" value="QRW21272.1"/>
    <property type="molecule type" value="Genomic_DNA"/>
</dbReference>
<dbReference type="GeneID" id="67028540"/>
<name>A0A8H8P056_9AGAM</name>
<accession>A0A8H8P056</accession>
<protein>
    <submittedName>
        <fullName evidence="1">Ctr domain-containing protein</fullName>
    </submittedName>
</protein>
<dbReference type="AlphaFoldDB" id="A0A8H8P056"/>
<dbReference type="Proteomes" id="UP000650533">
    <property type="component" value="Chromosome 7"/>
</dbReference>
<proteinExistence type="predicted"/>
<sequence length="116" mass="12704">MAHIATHHPSEKRVAVYADYGARNHECLPMKYSDIPLRPILIGLVGLDERYHLFVPNFKASAMRLTFATVVVLVGLAAATPTPVEEKRLDCYNSCMQTCSPPGAAICSILCGQQCK</sequence>
<evidence type="ECO:0000313" key="2">
    <source>
        <dbReference type="Proteomes" id="UP000650533"/>
    </source>
</evidence>
<reference evidence="1" key="1">
    <citation type="submission" date="2020-05" db="EMBL/GenBank/DDBJ databases">
        <title>Evolutionary and genomic comparisons of hybrid uninucleate and nonhybrid Rhizoctonia fungi.</title>
        <authorList>
            <person name="Li C."/>
            <person name="Chen X."/>
        </authorList>
    </citation>
    <scope>NUCLEOTIDE SEQUENCE</scope>
    <source>
        <strain evidence="1">AG-1 IA</strain>
    </source>
</reference>
<organism evidence="1 2">
    <name type="scientific">Rhizoctonia solani</name>
    <dbReference type="NCBI Taxonomy" id="456999"/>
    <lineage>
        <taxon>Eukaryota</taxon>
        <taxon>Fungi</taxon>
        <taxon>Dikarya</taxon>
        <taxon>Basidiomycota</taxon>
        <taxon>Agaricomycotina</taxon>
        <taxon>Agaricomycetes</taxon>
        <taxon>Cantharellales</taxon>
        <taxon>Ceratobasidiaceae</taxon>
        <taxon>Rhizoctonia</taxon>
    </lineage>
</organism>